<keyword evidence="10" id="KW-0670">Pyruvate</keyword>
<protein>
    <recommendedName>
        <fullName evidence="3">phosphatidylserine decarboxylase</fullName>
        <ecNumber evidence="3">4.1.1.65</ecNumber>
    </recommendedName>
</protein>
<evidence type="ECO:0000256" key="4">
    <source>
        <dbReference type="ARBA" id="ARBA00022516"/>
    </source>
</evidence>
<dbReference type="GeneTree" id="ENSGT00390000013484"/>
<evidence type="ECO:0000256" key="9">
    <source>
        <dbReference type="ARBA" id="ARBA00023264"/>
    </source>
</evidence>
<dbReference type="GO" id="GO:0005739">
    <property type="term" value="C:mitochondrion"/>
    <property type="evidence" value="ECO:0007669"/>
    <property type="project" value="TreeGrafter"/>
</dbReference>
<evidence type="ECO:0000313" key="14">
    <source>
        <dbReference type="Proteomes" id="UP000007875"/>
    </source>
</evidence>
<dbReference type="Proteomes" id="UP000007875">
    <property type="component" value="Unassembled WGS sequence"/>
</dbReference>
<evidence type="ECO:0000256" key="5">
    <source>
        <dbReference type="ARBA" id="ARBA00022793"/>
    </source>
</evidence>
<evidence type="ECO:0000256" key="11">
    <source>
        <dbReference type="ARBA" id="ARBA00024326"/>
    </source>
</evidence>
<keyword evidence="8" id="KW-0456">Lyase</keyword>
<reference evidence="14" key="1">
    <citation type="submission" date="2003-08" db="EMBL/GenBank/DDBJ databases">
        <authorList>
            <person name="Birren B."/>
            <person name="Nusbaum C."/>
            <person name="Abebe A."/>
            <person name="Abouelleil A."/>
            <person name="Adekoya E."/>
            <person name="Ait-zahra M."/>
            <person name="Allen N."/>
            <person name="Allen T."/>
            <person name="An P."/>
            <person name="Anderson M."/>
            <person name="Anderson S."/>
            <person name="Arachchi H."/>
            <person name="Armbruster J."/>
            <person name="Bachantsang P."/>
            <person name="Baldwin J."/>
            <person name="Barry A."/>
            <person name="Bayul T."/>
            <person name="Blitshsteyn B."/>
            <person name="Bloom T."/>
            <person name="Blye J."/>
            <person name="Boguslavskiy L."/>
            <person name="Borowsky M."/>
            <person name="Boukhgalter B."/>
            <person name="Brunache A."/>
            <person name="Butler J."/>
            <person name="Calixte N."/>
            <person name="Calvo S."/>
            <person name="Camarata J."/>
            <person name="Campo K."/>
            <person name="Chang J."/>
            <person name="Cheshatsang Y."/>
            <person name="Citroen M."/>
            <person name="Collymore A."/>
            <person name="Considine T."/>
            <person name="Cook A."/>
            <person name="Cooke P."/>
            <person name="Corum B."/>
            <person name="Cuomo C."/>
            <person name="David R."/>
            <person name="Dawoe T."/>
            <person name="Degray S."/>
            <person name="Dodge S."/>
            <person name="Dooley K."/>
            <person name="Dorje P."/>
            <person name="Dorjee K."/>
            <person name="Dorris L."/>
            <person name="Duffey N."/>
            <person name="Dupes A."/>
            <person name="Elkins T."/>
            <person name="Engels R."/>
            <person name="Erickson J."/>
            <person name="Farina A."/>
            <person name="Faro S."/>
            <person name="Ferreira P."/>
            <person name="Fischer H."/>
            <person name="Fitzgerald M."/>
            <person name="Foley K."/>
            <person name="Gage D."/>
            <person name="Galagan J."/>
            <person name="Gearin G."/>
            <person name="Gnerre S."/>
            <person name="Gnirke A."/>
            <person name="Goyette A."/>
            <person name="Graham J."/>
            <person name="Grandbois E."/>
            <person name="Gyaltsen K."/>
            <person name="Hafez N."/>
            <person name="Hagopian D."/>
            <person name="Hagos B."/>
            <person name="Hall J."/>
            <person name="Hatcher B."/>
            <person name="Heller A."/>
            <person name="Higgins H."/>
            <person name="Honan T."/>
            <person name="Horn A."/>
            <person name="Houde N."/>
            <person name="Hughes L."/>
            <person name="Hulme W."/>
            <person name="Husby E."/>
            <person name="Iliev I."/>
            <person name="Jaffe D."/>
            <person name="Jones C."/>
            <person name="Kamal M."/>
            <person name="Kamat A."/>
            <person name="Kamvysselis M."/>
            <person name="Karlsson E."/>
            <person name="Kells C."/>
            <person name="Kieu A."/>
            <person name="Kisner P."/>
            <person name="Kodira C."/>
            <person name="Kulbokas E."/>
            <person name="Labutti K."/>
            <person name="Lama D."/>
            <person name="Landers T."/>
            <person name="Leger J."/>
            <person name="Levine S."/>
            <person name="Lewis D."/>
            <person name="Lewis T."/>
            <person name="Lindblad-toh K."/>
            <person name="Liu X."/>
            <person name="Lokyitsang T."/>
            <person name="Lokyitsang Y."/>
            <person name="Lucien O."/>
            <person name="Lui A."/>
            <person name="Ma L.J."/>
            <person name="Mabbitt R."/>
            <person name="Macdonald J."/>
            <person name="Maclean C."/>
            <person name="Major J."/>
            <person name="Manning J."/>
            <person name="Marabella R."/>
            <person name="Maru K."/>
            <person name="Matthews C."/>
            <person name="Mauceli E."/>
            <person name="Mccarthy M."/>
            <person name="Mcdonough S."/>
            <person name="Mcghee T."/>
            <person name="Meldrim J."/>
            <person name="Meneus L."/>
            <person name="Mesirov J."/>
            <person name="Mihalev A."/>
            <person name="Mihova T."/>
            <person name="Mikkelsen T."/>
            <person name="Mlenga V."/>
            <person name="Moru K."/>
            <person name="Mozes J."/>
            <person name="Mulrain L."/>
            <person name="Munson G."/>
            <person name="Naylor J."/>
            <person name="Newes C."/>
            <person name="Nguyen C."/>
            <person name="Nguyen N."/>
            <person name="Nguyen T."/>
            <person name="Nicol R."/>
            <person name="Nielsen C."/>
            <person name="Nizzari M."/>
            <person name="Norbu C."/>
            <person name="Norbu N."/>
            <person name="O'donnell P."/>
            <person name="Okoawo O."/>
            <person name="O'leary S."/>
            <person name="Omotosho B."/>
            <person name="O'neill K."/>
            <person name="Osman S."/>
            <person name="Parker S."/>
            <person name="Perrin D."/>
            <person name="Phunkhang P."/>
            <person name="Piqani B."/>
            <person name="Purcell S."/>
            <person name="Rachupka T."/>
            <person name="Ramasamy U."/>
            <person name="Rameau R."/>
            <person name="Ray V."/>
            <person name="Raymond C."/>
            <person name="Retta R."/>
            <person name="Richardson S."/>
            <person name="Rise C."/>
            <person name="Rodriguez J."/>
            <person name="Rogers J."/>
            <person name="Rogov P."/>
            <person name="Rutman M."/>
            <person name="Schupbach R."/>
            <person name="Seaman C."/>
            <person name="Settipalli S."/>
            <person name="Sharpe T."/>
            <person name="Sheridan J."/>
            <person name="Sherpa N."/>
            <person name="Shi J."/>
            <person name="Smirnov S."/>
            <person name="Smith C."/>
            <person name="Sougnez C."/>
            <person name="Spencer B."/>
            <person name="Stalker J."/>
            <person name="Stange-thomann N."/>
            <person name="Stavropoulos S."/>
            <person name="Stetson K."/>
            <person name="Stone C."/>
            <person name="Stone S."/>
            <person name="Stubbs M."/>
            <person name="Talamas J."/>
            <person name="Tchuinga P."/>
            <person name="Tenzing P."/>
            <person name="Tesfaye S."/>
            <person name="Theodore J."/>
            <person name="Thoulutsang Y."/>
            <person name="Topham K."/>
            <person name="Towey S."/>
            <person name="Tsamla T."/>
            <person name="Tsomo N."/>
            <person name="Vallee D."/>
            <person name="Vassiliev H."/>
            <person name="Venkataraman V."/>
            <person name="Vinson J."/>
            <person name="Vo A."/>
            <person name="Wade C."/>
            <person name="Wang S."/>
            <person name="Wangchuk T."/>
            <person name="Wangdi T."/>
            <person name="Whittaker C."/>
            <person name="Wilkinson J."/>
            <person name="Wu Y."/>
            <person name="Wyman D."/>
            <person name="Yadav S."/>
            <person name="Yang S."/>
            <person name="Yang X."/>
            <person name="Yeager S."/>
            <person name="Yee E."/>
            <person name="Young G."/>
            <person name="Zainoun J."/>
            <person name="Zembeck L."/>
            <person name="Zimmer A."/>
            <person name="Zody M."/>
            <person name="Lander E."/>
        </authorList>
    </citation>
    <scope>NUCLEOTIDE SEQUENCE [LARGE SCALE GENOMIC DNA]</scope>
</reference>
<dbReference type="GO" id="GO:0004609">
    <property type="term" value="F:phosphatidylserine decarboxylase activity"/>
    <property type="evidence" value="ECO:0007669"/>
    <property type="project" value="UniProtKB-EC"/>
</dbReference>
<dbReference type="AlphaFoldDB" id="H2YIT1"/>
<keyword evidence="5" id="KW-0210">Decarboxylase</keyword>
<keyword evidence="9" id="KW-1208">Phospholipid metabolism</keyword>
<keyword evidence="6" id="KW-0443">Lipid metabolism</keyword>
<dbReference type="InParanoid" id="H2YIT1"/>
<dbReference type="PANTHER" id="PTHR10067">
    <property type="entry name" value="PHOSPHATIDYLSERINE DECARBOXYLASE"/>
    <property type="match status" value="1"/>
</dbReference>
<reference evidence="13" key="3">
    <citation type="submission" date="2025-09" db="UniProtKB">
        <authorList>
            <consortium name="Ensembl"/>
        </authorList>
    </citation>
    <scope>IDENTIFICATION</scope>
</reference>
<name>H2YIT1_CIOSA</name>
<evidence type="ECO:0000256" key="8">
    <source>
        <dbReference type="ARBA" id="ARBA00023239"/>
    </source>
</evidence>
<dbReference type="NCBIfam" id="TIGR00163">
    <property type="entry name" value="PS_decarb"/>
    <property type="match status" value="1"/>
</dbReference>
<reference evidence="13" key="2">
    <citation type="submission" date="2025-08" db="UniProtKB">
        <authorList>
            <consortium name="Ensembl"/>
        </authorList>
    </citation>
    <scope>IDENTIFICATION</scope>
</reference>
<dbReference type="FunCoup" id="H2YIT1">
    <property type="interactions" value="1"/>
</dbReference>
<dbReference type="Ensembl" id="ENSCSAVT00000005301.1">
    <property type="protein sequence ID" value="ENSCSAVP00000005230.1"/>
    <property type="gene ID" value="ENSCSAVG00000003114.1"/>
</dbReference>
<proteinExistence type="predicted"/>
<evidence type="ECO:0000256" key="10">
    <source>
        <dbReference type="ARBA" id="ARBA00023317"/>
    </source>
</evidence>
<evidence type="ECO:0000256" key="2">
    <source>
        <dbReference type="ARBA" id="ARBA00005189"/>
    </source>
</evidence>
<evidence type="ECO:0000256" key="6">
    <source>
        <dbReference type="ARBA" id="ARBA00023098"/>
    </source>
</evidence>
<dbReference type="HOGENOM" id="CLU_029061_3_0_1"/>
<dbReference type="InterPro" id="IPR003817">
    <property type="entry name" value="PS_Dcarbxylase"/>
</dbReference>
<dbReference type="UniPathway" id="UPA00558"/>
<dbReference type="OMA" id="WFEHGST"/>
<dbReference type="Pfam" id="PF02666">
    <property type="entry name" value="PS_Dcarbxylase"/>
    <property type="match status" value="1"/>
</dbReference>
<evidence type="ECO:0000256" key="3">
    <source>
        <dbReference type="ARBA" id="ARBA00012243"/>
    </source>
</evidence>
<evidence type="ECO:0000256" key="1">
    <source>
        <dbReference type="ARBA" id="ARBA00001928"/>
    </source>
</evidence>
<evidence type="ECO:0000313" key="13">
    <source>
        <dbReference type="Ensembl" id="ENSCSAVP00000005230.1"/>
    </source>
</evidence>
<dbReference type="InterPro" id="IPR033177">
    <property type="entry name" value="PSD-B"/>
</dbReference>
<comment type="cofactor">
    <cofactor evidence="1">
        <name>pyruvate</name>
        <dbReference type="ChEBI" id="CHEBI:15361"/>
    </cofactor>
</comment>
<dbReference type="PANTHER" id="PTHR10067:SF6">
    <property type="entry name" value="PHOSPHATIDYLSERINE DECARBOXYLASE PROENZYME, MITOCHONDRIAL"/>
    <property type="match status" value="1"/>
</dbReference>
<comment type="pathway">
    <text evidence="2">Lipid metabolism.</text>
</comment>
<keyword evidence="4" id="KW-0444">Lipid biosynthesis</keyword>
<keyword evidence="7" id="KW-0594">Phospholipid biosynthesis</keyword>
<dbReference type="EC" id="4.1.1.65" evidence="3"/>
<comment type="function">
    <text evidence="12">Catalyzes the formation of phosphatidylethanolamine (PtdEtn) from phosphatidylserine (PtdSer). Plays a central role in phospholipid metabolism and in the interorganelle trafficking of phosphatidylserine. May be involved in lipid droplet biogenesis at the endoplasmic reticulum membrane.</text>
</comment>
<dbReference type="eggNOG" id="KOG2420">
    <property type="taxonomic scope" value="Eukaryota"/>
</dbReference>
<dbReference type="STRING" id="51511.ENSCSAVP00000005230"/>
<evidence type="ECO:0000256" key="7">
    <source>
        <dbReference type="ARBA" id="ARBA00023209"/>
    </source>
</evidence>
<organism evidence="13 14">
    <name type="scientific">Ciona savignyi</name>
    <name type="common">Pacific transparent sea squirt</name>
    <dbReference type="NCBI Taxonomy" id="51511"/>
    <lineage>
        <taxon>Eukaryota</taxon>
        <taxon>Metazoa</taxon>
        <taxon>Chordata</taxon>
        <taxon>Tunicata</taxon>
        <taxon>Ascidiacea</taxon>
        <taxon>Phlebobranchia</taxon>
        <taxon>Cionidae</taxon>
        <taxon>Ciona</taxon>
    </lineage>
</organism>
<sequence length="310" mass="34915">MQVTLLPMIPFRHISRTWGKVCSLYIPCIFRPLVYGIYIKAFGVEMTEAIPSDMRCYKNLGELFRRRIDMKLRPVDSSAQIVSPVDGRVLYSGLLCDGRVEQLKGMSYSVQQLMGPLRDTNAPPSSSTEYVDRVLMSKRNKLFTCTIYLAPGDYHRFHSPVSWTVLHRRHFAGELLSVNPRMLSWFPQLFVTNERVVLSGRWRHGFFSFTAVGATNVGSIVVYHDKCSTTRIDTNPPPPQMLTTNQPNLKVGSYVDHSYGDGVSFSEGEALGEFRFGSTVVLIYEAPANADIFCSADEIIKCGQKVSCKC</sequence>
<dbReference type="GO" id="GO:0006646">
    <property type="term" value="P:phosphatidylethanolamine biosynthetic process"/>
    <property type="evidence" value="ECO:0007669"/>
    <property type="project" value="UniProtKB-UniPathway"/>
</dbReference>
<comment type="pathway">
    <text evidence="11">Phospholipid metabolism; phosphatidylethanolamine biosynthesis.</text>
</comment>
<accession>H2YIT1</accession>
<keyword evidence="14" id="KW-1185">Reference proteome</keyword>
<evidence type="ECO:0000256" key="12">
    <source>
        <dbReference type="ARBA" id="ARBA00045136"/>
    </source>
</evidence>